<dbReference type="Proteomes" id="UP001558713">
    <property type="component" value="Unassembled WGS sequence"/>
</dbReference>
<dbReference type="PANTHER" id="PTHR31293">
    <property type="entry name" value="RNI-LIKE SUPERFAMILY PROTEIN"/>
    <property type="match status" value="1"/>
</dbReference>
<dbReference type="Pfam" id="PF24758">
    <property type="entry name" value="LRR_At5g56370"/>
    <property type="match status" value="1"/>
</dbReference>
<accession>A0ABD0ZKN9</accession>
<dbReference type="PANTHER" id="PTHR31293:SF12">
    <property type="entry name" value="RNI-LIKE SUPERFAMILY PROTEIN"/>
    <property type="match status" value="1"/>
</dbReference>
<sequence length="156" mass="18072">MNADHGRFVRFVDRSLLLSTAPVLESLHFKLSRKCSEVDIVFWVETTVERGLGDLNFDYHYHNEPRRWPQSLFTCGTLVVLKLKNVSLVDVKFPVCFELLKTLHLDHVIFLNDESSQKLLSSCPILEDLLLDRAVHDNVTPFLLWCLHCKDSSMML</sequence>
<comment type="caution">
    <text evidence="2">The sequence shown here is derived from an EMBL/GenBank/DDBJ whole genome shotgun (WGS) entry which is preliminary data.</text>
</comment>
<evidence type="ECO:0000313" key="2">
    <source>
        <dbReference type="EMBL" id="KAL1195221.1"/>
    </source>
</evidence>
<evidence type="ECO:0000313" key="3">
    <source>
        <dbReference type="Proteomes" id="UP001558713"/>
    </source>
</evidence>
<proteinExistence type="predicted"/>
<evidence type="ECO:0000259" key="1">
    <source>
        <dbReference type="Pfam" id="PF24758"/>
    </source>
</evidence>
<keyword evidence="3" id="KW-1185">Reference proteome</keyword>
<dbReference type="InterPro" id="IPR055411">
    <property type="entry name" value="LRR_FXL15/At3g58940/PEG3-like"/>
</dbReference>
<dbReference type="AlphaFoldDB" id="A0ABD0ZKN9"/>
<feature type="domain" description="F-box/LRR-repeat protein 15/At3g58940/PEG3-like LRR" evidence="1">
    <location>
        <begin position="43"/>
        <end position="134"/>
    </location>
</feature>
<dbReference type="EMBL" id="JBANAX010000732">
    <property type="protein sequence ID" value="KAL1195221.1"/>
    <property type="molecule type" value="Genomic_DNA"/>
</dbReference>
<dbReference type="SUPFAM" id="SSF52047">
    <property type="entry name" value="RNI-like"/>
    <property type="match status" value="1"/>
</dbReference>
<dbReference type="InterPro" id="IPR055294">
    <property type="entry name" value="FBL60-like"/>
</dbReference>
<gene>
    <name evidence="2" type="ORF">V5N11_029133</name>
</gene>
<reference evidence="2 3" key="1">
    <citation type="submission" date="2024-04" db="EMBL/GenBank/DDBJ databases">
        <title>Genome assembly C_amara_ONT_v2.</title>
        <authorList>
            <person name="Yant L."/>
            <person name="Moore C."/>
            <person name="Slenker M."/>
        </authorList>
    </citation>
    <scope>NUCLEOTIDE SEQUENCE [LARGE SCALE GENOMIC DNA]</scope>
    <source>
        <tissue evidence="2">Leaf</tissue>
    </source>
</reference>
<organism evidence="2 3">
    <name type="scientific">Cardamine amara subsp. amara</name>
    <dbReference type="NCBI Taxonomy" id="228776"/>
    <lineage>
        <taxon>Eukaryota</taxon>
        <taxon>Viridiplantae</taxon>
        <taxon>Streptophyta</taxon>
        <taxon>Embryophyta</taxon>
        <taxon>Tracheophyta</taxon>
        <taxon>Spermatophyta</taxon>
        <taxon>Magnoliopsida</taxon>
        <taxon>eudicotyledons</taxon>
        <taxon>Gunneridae</taxon>
        <taxon>Pentapetalae</taxon>
        <taxon>rosids</taxon>
        <taxon>malvids</taxon>
        <taxon>Brassicales</taxon>
        <taxon>Brassicaceae</taxon>
        <taxon>Cardamineae</taxon>
        <taxon>Cardamine</taxon>
    </lineage>
</organism>
<name>A0ABD0ZKN9_CARAN</name>
<protein>
    <submittedName>
        <fullName evidence="2">FBD-associated F-box protein</fullName>
    </submittedName>
</protein>